<gene>
    <name evidence="3" type="ORF">I6G66_21340</name>
</gene>
<feature type="transmembrane region" description="Helical" evidence="1">
    <location>
        <begin position="45"/>
        <end position="67"/>
    </location>
</feature>
<dbReference type="EMBL" id="CP065668">
    <property type="protein sequence ID" value="QPS06836.1"/>
    <property type="molecule type" value="Genomic_DNA"/>
</dbReference>
<evidence type="ECO:0000313" key="3">
    <source>
        <dbReference type="EMBL" id="QPS06836.1"/>
    </source>
</evidence>
<dbReference type="RefSeq" id="WP_197954406.1">
    <property type="nucleotide sequence ID" value="NZ_CP065668.1"/>
</dbReference>
<dbReference type="InterPro" id="IPR058208">
    <property type="entry name" value="PACE"/>
</dbReference>
<dbReference type="Proteomes" id="UP000594778">
    <property type="component" value="Chromosome"/>
</dbReference>
<dbReference type="NCBIfam" id="NF033664">
    <property type="entry name" value="PACE_transport"/>
    <property type="match status" value="1"/>
</dbReference>
<name>A0A7T2VXC8_DELAC</name>
<dbReference type="Pfam" id="PF05232">
    <property type="entry name" value="BTP"/>
    <property type="match status" value="2"/>
</dbReference>
<feature type="transmembrane region" description="Helical" evidence="1">
    <location>
        <begin position="119"/>
        <end position="136"/>
    </location>
</feature>
<dbReference type="InterPro" id="IPR007896">
    <property type="entry name" value="BTP_bacteria"/>
</dbReference>
<keyword evidence="1" id="KW-0472">Membrane</keyword>
<dbReference type="AlphaFoldDB" id="A0A7T2VXC8"/>
<keyword evidence="1" id="KW-1133">Transmembrane helix</keyword>
<accession>A0A7T2VXC8</accession>
<sequence length="166" mass="18032">MTLQTHQKGLQGPKRKVVFVTLYELIAIAASSLLFMAIGQSAGHSGGMAIAASTLAIVWNLTFNHLFEQWEARQSVKGRSVMRRVVHALGFEGGLAMVLIPLMAWWFGVTLWEATVMEAGLLVFFLVYTYVFNWCFDHVFGLPASASASAPAAVAPRAQGEPACSN</sequence>
<feature type="domain" description="Chlorhexidine efflux transporter" evidence="2">
    <location>
        <begin position="12"/>
        <end position="73"/>
    </location>
</feature>
<organism evidence="3 4">
    <name type="scientific">Delftia acidovorans</name>
    <name type="common">Pseudomonas acidovorans</name>
    <name type="synonym">Comamonas acidovorans</name>
    <dbReference type="NCBI Taxonomy" id="80866"/>
    <lineage>
        <taxon>Bacteria</taxon>
        <taxon>Pseudomonadati</taxon>
        <taxon>Pseudomonadota</taxon>
        <taxon>Betaproteobacteria</taxon>
        <taxon>Burkholderiales</taxon>
        <taxon>Comamonadaceae</taxon>
        <taxon>Delftia</taxon>
    </lineage>
</organism>
<proteinExistence type="predicted"/>
<feature type="transmembrane region" description="Helical" evidence="1">
    <location>
        <begin position="17"/>
        <end position="39"/>
    </location>
</feature>
<evidence type="ECO:0000256" key="1">
    <source>
        <dbReference type="SAM" id="Phobius"/>
    </source>
</evidence>
<protein>
    <submittedName>
        <fullName evidence="3">PACE efflux transporter</fullName>
    </submittedName>
</protein>
<feature type="transmembrane region" description="Helical" evidence="1">
    <location>
        <begin position="88"/>
        <end position="107"/>
    </location>
</feature>
<evidence type="ECO:0000313" key="4">
    <source>
        <dbReference type="Proteomes" id="UP000594778"/>
    </source>
</evidence>
<evidence type="ECO:0000259" key="2">
    <source>
        <dbReference type="Pfam" id="PF05232"/>
    </source>
</evidence>
<reference evidence="3 4" key="1">
    <citation type="submission" date="2020-12" db="EMBL/GenBank/DDBJ databases">
        <title>FDA dAtabase for Regulatory Grade micrObial Sequences (FDA-ARGOS): Supporting development and validation of Infectious Disease Dx tests.</title>
        <authorList>
            <person name="Sproer C."/>
            <person name="Gronow S."/>
            <person name="Severitt S."/>
            <person name="Schroder I."/>
            <person name="Tallon L."/>
            <person name="Sadzewicz L."/>
            <person name="Zhao X."/>
            <person name="Boylan J."/>
            <person name="Ott S."/>
            <person name="Bowen H."/>
            <person name="Vavikolanu K."/>
            <person name="Mehta A."/>
            <person name="Aluvathingal J."/>
            <person name="Nadendla S."/>
            <person name="Lowell S."/>
            <person name="Myers T."/>
            <person name="Yan Y."/>
            <person name="Sichtig H."/>
        </authorList>
    </citation>
    <scope>NUCLEOTIDE SEQUENCE [LARGE SCALE GENOMIC DNA]</scope>
    <source>
        <strain evidence="3 4">FDAARGOS_909</strain>
    </source>
</reference>
<feature type="domain" description="Chlorhexidine efflux transporter" evidence="2">
    <location>
        <begin position="79"/>
        <end position="141"/>
    </location>
</feature>
<keyword evidence="1" id="KW-0812">Transmembrane</keyword>